<gene>
    <name evidence="1" type="ORF">LSALG_LOCUS28082</name>
</gene>
<organism evidence="1 2">
    <name type="scientific">Lactuca saligna</name>
    <name type="common">Willowleaf lettuce</name>
    <dbReference type="NCBI Taxonomy" id="75948"/>
    <lineage>
        <taxon>Eukaryota</taxon>
        <taxon>Viridiplantae</taxon>
        <taxon>Streptophyta</taxon>
        <taxon>Embryophyta</taxon>
        <taxon>Tracheophyta</taxon>
        <taxon>Spermatophyta</taxon>
        <taxon>Magnoliopsida</taxon>
        <taxon>eudicotyledons</taxon>
        <taxon>Gunneridae</taxon>
        <taxon>Pentapetalae</taxon>
        <taxon>asterids</taxon>
        <taxon>campanulids</taxon>
        <taxon>Asterales</taxon>
        <taxon>Asteraceae</taxon>
        <taxon>Cichorioideae</taxon>
        <taxon>Cichorieae</taxon>
        <taxon>Lactucinae</taxon>
        <taxon>Lactuca</taxon>
    </lineage>
</organism>
<evidence type="ECO:0000313" key="1">
    <source>
        <dbReference type="EMBL" id="CAI9288809.1"/>
    </source>
</evidence>
<protein>
    <submittedName>
        <fullName evidence="1">Uncharacterized protein</fullName>
    </submittedName>
</protein>
<name>A0AA35ZA81_LACSI</name>
<accession>A0AA35ZA81</accession>
<reference evidence="1" key="1">
    <citation type="submission" date="2023-04" db="EMBL/GenBank/DDBJ databases">
        <authorList>
            <person name="Vijverberg K."/>
            <person name="Xiong W."/>
            <person name="Schranz E."/>
        </authorList>
    </citation>
    <scope>NUCLEOTIDE SEQUENCE</scope>
</reference>
<dbReference type="Gene3D" id="3.40.50.300">
    <property type="entry name" value="P-loop containing nucleotide triphosphate hydrolases"/>
    <property type="match status" value="1"/>
</dbReference>
<dbReference type="AlphaFoldDB" id="A0AA35ZA81"/>
<dbReference type="InterPro" id="IPR027417">
    <property type="entry name" value="P-loop_NTPase"/>
</dbReference>
<dbReference type="SUPFAM" id="SSF52540">
    <property type="entry name" value="P-loop containing nucleoside triphosphate hydrolases"/>
    <property type="match status" value="1"/>
</dbReference>
<dbReference type="EMBL" id="OX465082">
    <property type="protein sequence ID" value="CAI9288809.1"/>
    <property type="molecule type" value="Genomic_DNA"/>
</dbReference>
<keyword evidence="2" id="KW-1185">Reference proteome</keyword>
<dbReference type="Proteomes" id="UP001177003">
    <property type="component" value="Chromosome 6"/>
</dbReference>
<evidence type="ECO:0000313" key="2">
    <source>
        <dbReference type="Proteomes" id="UP001177003"/>
    </source>
</evidence>
<proteinExistence type="predicted"/>
<sequence>MHEHWSADAPCYDTKPPFLDGRVVFTKQAEPIMPLKDPTSDMAIISRKGLNLVRELHEKQIVGEVDFKEEAKFGKHMKKGEAVSDFAKSKSLSQQRRYLPIFYIQDELLQVKRENQVVVVIGETGSGKRT</sequence>